<evidence type="ECO:0000313" key="2">
    <source>
        <dbReference type="EMBL" id="DAE28405.1"/>
    </source>
</evidence>
<protein>
    <submittedName>
        <fullName evidence="2">Uncharacterized protein</fullName>
    </submittedName>
</protein>
<keyword evidence="1" id="KW-0175">Coiled coil</keyword>
<feature type="coiled-coil region" evidence="1">
    <location>
        <begin position="69"/>
        <end position="96"/>
    </location>
</feature>
<sequence>MSDIDYKLKVGLEVENTIDENKVKKELEKTGEQAGTGLAQGLEKKKDSWLDKIKSFGQAGKKELDKDLIADIKLNKAYLQQQLDIAKRELQQFKKE</sequence>
<accession>A0A8S5RBH1</accession>
<evidence type="ECO:0000256" key="1">
    <source>
        <dbReference type="SAM" id="Coils"/>
    </source>
</evidence>
<dbReference type="EMBL" id="BK059085">
    <property type="protein sequence ID" value="DAE28405.1"/>
    <property type="molecule type" value="Genomic_DNA"/>
</dbReference>
<organism evidence="2">
    <name type="scientific">virus sp. ctLl75</name>
    <dbReference type="NCBI Taxonomy" id="2828249"/>
    <lineage>
        <taxon>Viruses</taxon>
    </lineage>
</organism>
<reference evidence="2" key="1">
    <citation type="journal article" date="2021" name="Proc. Natl. Acad. Sci. U.S.A.">
        <title>A Catalog of Tens of Thousands of Viruses from Human Metagenomes Reveals Hidden Associations with Chronic Diseases.</title>
        <authorList>
            <person name="Tisza M.J."/>
            <person name="Buck C.B."/>
        </authorList>
    </citation>
    <scope>NUCLEOTIDE SEQUENCE</scope>
    <source>
        <strain evidence="2">CtLl75</strain>
    </source>
</reference>
<name>A0A8S5RBH1_9VIRU</name>
<proteinExistence type="predicted"/>